<name>A0ABU2U9B2_9ACTN</name>
<gene>
    <name evidence="3" type="ORF">RM764_43975</name>
</gene>
<dbReference type="InterPro" id="IPR036663">
    <property type="entry name" value="Fumarylacetoacetase_C_sf"/>
</dbReference>
<dbReference type="RefSeq" id="WP_311701232.1">
    <property type="nucleotide sequence ID" value="NZ_JAVREY010000132.1"/>
</dbReference>
<accession>A0ABU2U9B2</accession>
<dbReference type="PANTHER" id="PTHR30143:SF0">
    <property type="entry name" value="2-KETO-4-PENTENOATE HYDRATASE"/>
    <property type="match status" value="1"/>
</dbReference>
<dbReference type="PANTHER" id="PTHR30143">
    <property type="entry name" value="ACID HYDRATASE"/>
    <property type="match status" value="1"/>
</dbReference>
<protein>
    <submittedName>
        <fullName evidence="3">Fumarylacetoacetate hydrolase family protein</fullName>
    </submittedName>
</protein>
<evidence type="ECO:0000259" key="2">
    <source>
        <dbReference type="Pfam" id="PF01557"/>
    </source>
</evidence>
<keyword evidence="1" id="KW-0456">Lyase</keyword>
<dbReference type="InterPro" id="IPR050772">
    <property type="entry name" value="Hydratase-Decarb/MhpD_sf"/>
</dbReference>
<dbReference type="Pfam" id="PF01557">
    <property type="entry name" value="FAA_hydrolase"/>
    <property type="match status" value="1"/>
</dbReference>
<evidence type="ECO:0000256" key="1">
    <source>
        <dbReference type="ARBA" id="ARBA00023239"/>
    </source>
</evidence>
<comment type="caution">
    <text evidence="3">The sequence shown here is derived from an EMBL/GenBank/DDBJ whole genome shotgun (WGS) entry which is preliminary data.</text>
</comment>
<evidence type="ECO:0000313" key="3">
    <source>
        <dbReference type="EMBL" id="MDT0469814.1"/>
    </source>
</evidence>
<dbReference type="GO" id="GO:0016787">
    <property type="term" value="F:hydrolase activity"/>
    <property type="evidence" value="ECO:0007669"/>
    <property type="project" value="UniProtKB-KW"/>
</dbReference>
<keyword evidence="4" id="KW-1185">Reference proteome</keyword>
<dbReference type="Gene3D" id="3.90.850.10">
    <property type="entry name" value="Fumarylacetoacetase-like, C-terminal domain"/>
    <property type="match status" value="1"/>
</dbReference>
<organism evidence="3 4">
    <name type="scientific">Streptomyces gibsoniae</name>
    <dbReference type="NCBI Taxonomy" id="3075529"/>
    <lineage>
        <taxon>Bacteria</taxon>
        <taxon>Bacillati</taxon>
        <taxon>Actinomycetota</taxon>
        <taxon>Actinomycetes</taxon>
        <taxon>Kitasatosporales</taxon>
        <taxon>Streptomycetaceae</taxon>
        <taxon>Streptomyces</taxon>
    </lineage>
</organism>
<keyword evidence="3" id="KW-0378">Hydrolase</keyword>
<feature type="domain" description="Fumarylacetoacetase-like C-terminal" evidence="2">
    <location>
        <begin position="106"/>
        <end position="239"/>
    </location>
</feature>
<dbReference type="EMBL" id="JAVREY010000132">
    <property type="protein sequence ID" value="MDT0469814.1"/>
    <property type="molecule type" value="Genomic_DNA"/>
</dbReference>
<proteinExistence type="predicted"/>
<reference evidence="4" key="1">
    <citation type="submission" date="2023-07" db="EMBL/GenBank/DDBJ databases">
        <title>30 novel species of actinomycetes from the DSMZ collection.</title>
        <authorList>
            <person name="Nouioui I."/>
        </authorList>
    </citation>
    <scope>NUCLEOTIDE SEQUENCE [LARGE SCALE GENOMIC DNA]</scope>
    <source>
        <strain evidence="4">DSM 41699</strain>
    </source>
</reference>
<dbReference type="SUPFAM" id="SSF56529">
    <property type="entry name" value="FAH"/>
    <property type="match status" value="1"/>
</dbReference>
<sequence length="273" mass="28637">MTSTTALTAEQRTAAQRLLAAEHDRRPTTPVRELIGDSDIDAAYAVQAAIIEEKIATAGQRVVGRKIGLTSPSVQRQFGVYRPDFGVLLDDMVLADRADAPLGRFLQPRVEAEVAFVLGSDLAAGSTPADVLRATEFVLPALEIVDSRIENWDIRITDTVADNASSGAVVLGTAPKRLDDLDLAGLGMSLEHAGEPVSTGVGAACLGSPAIAVAWLAQEVARRGNPLRAGEIVLAGAWGPMVPVTGPGTYLGRFESIGEVRVRFTDAAAEGNS</sequence>
<evidence type="ECO:0000313" key="4">
    <source>
        <dbReference type="Proteomes" id="UP001183809"/>
    </source>
</evidence>
<dbReference type="Proteomes" id="UP001183809">
    <property type="component" value="Unassembled WGS sequence"/>
</dbReference>
<dbReference type="InterPro" id="IPR011234">
    <property type="entry name" value="Fumarylacetoacetase-like_C"/>
</dbReference>